<dbReference type="SUPFAM" id="SSF53720">
    <property type="entry name" value="ALDH-like"/>
    <property type="match status" value="1"/>
</dbReference>
<organism evidence="5 6">
    <name type="scientific">Capnocytophaga granulosa</name>
    <dbReference type="NCBI Taxonomy" id="45242"/>
    <lineage>
        <taxon>Bacteria</taxon>
        <taxon>Pseudomonadati</taxon>
        <taxon>Bacteroidota</taxon>
        <taxon>Flavobacteriia</taxon>
        <taxon>Flavobacteriales</taxon>
        <taxon>Flavobacteriaceae</taxon>
        <taxon>Capnocytophaga</taxon>
    </lineage>
</organism>
<dbReference type="Gene3D" id="3.40.605.10">
    <property type="entry name" value="Aldehyde Dehydrogenase, Chain A, domain 1"/>
    <property type="match status" value="1"/>
</dbReference>
<feature type="domain" description="Aldehyde dehydrogenase" evidence="4">
    <location>
        <begin position="7"/>
        <end position="428"/>
    </location>
</feature>
<dbReference type="InterPro" id="IPR016162">
    <property type="entry name" value="Ald_DH_N"/>
</dbReference>
<dbReference type="GO" id="GO:0004030">
    <property type="term" value="F:aldehyde dehydrogenase [NAD(P)+] activity"/>
    <property type="evidence" value="ECO:0007669"/>
    <property type="project" value="InterPro"/>
</dbReference>
<dbReference type="AlphaFoldDB" id="A0A1H2Q2Q9"/>
<accession>A0A1H2Q2Q9</accession>
<dbReference type="InterPro" id="IPR047110">
    <property type="entry name" value="GABD/Sad-like"/>
</dbReference>
<dbReference type="Pfam" id="PF00171">
    <property type="entry name" value="Aldedh"/>
    <property type="match status" value="1"/>
</dbReference>
<evidence type="ECO:0000256" key="1">
    <source>
        <dbReference type="ARBA" id="ARBA00009986"/>
    </source>
</evidence>
<dbReference type="EMBL" id="FNND01000001">
    <property type="protein sequence ID" value="SDW01373.1"/>
    <property type="molecule type" value="Genomic_DNA"/>
</dbReference>
<evidence type="ECO:0000259" key="4">
    <source>
        <dbReference type="Pfam" id="PF00171"/>
    </source>
</evidence>
<dbReference type="InterPro" id="IPR015590">
    <property type="entry name" value="Aldehyde_DH_dom"/>
</dbReference>
<sequence length="431" mass="47471">MLEKALASVSEMESAYHTWRNRPLTTRKEVISRIREKLLTHAEQYARAITTDMNKPLAQALAEVKKCTALCYYYLTHIDDFLRPQPLQSSWTESYVRLDPLGVLLAVMPWNFPFWQVFRVAIPNLLLGNVLVVKHASNVPTAAALLEEIFLDKSLGFPIYKNLPLPSQHVEAIIAHPAIKGVTLTGSEPAGRSVAQCAGKHLKKSVLELGGSAAFIVCEDADLTKAVTTAVNARMQNAGQSCIAGKRILVQESIAEEFTAAFTEKVKALKQGDKYDLSTEIGAMAREDLAIEIEEMVKQSLAEGATLRCGGKRTGAFYTPTVLTGVTPTMRVFREETFGPVAVITTFRDFEEAIALSNQSDFGLGVAIFSQNVDFVKSQAPRFDEGAVYINEMLISDPHLPFGGIKNSGYGRELSYFGVWEFANIKTVVVK</sequence>
<dbReference type="InterPro" id="IPR044148">
    <property type="entry name" value="ALDH_GabD1-like"/>
</dbReference>
<keyword evidence="2" id="KW-0521">NADP</keyword>
<comment type="caution">
    <text evidence="5">The sequence shown here is derived from an EMBL/GenBank/DDBJ whole genome shotgun (WGS) entry which is preliminary data.</text>
</comment>
<reference evidence="5 6" key="1">
    <citation type="submission" date="2016-10" db="EMBL/GenBank/DDBJ databases">
        <authorList>
            <person name="Varghese N."/>
            <person name="Submissions S."/>
        </authorList>
    </citation>
    <scope>NUCLEOTIDE SEQUENCE [LARGE SCALE GENOMIC DNA]</scope>
    <source>
        <strain evidence="5 6">DSM 11449</strain>
    </source>
</reference>
<evidence type="ECO:0000313" key="6">
    <source>
        <dbReference type="Proteomes" id="UP000182771"/>
    </source>
</evidence>
<dbReference type="CDD" id="cd07100">
    <property type="entry name" value="ALDH_SSADH1_GabD1"/>
    <property type="match status" value="1"/>
</dbReference>
<dbReference type="Proteomes" id="UP000182771">
    <property type="component" value="Unassembled WGS sequence"/>
</dbReference>
<keyword evidence="6" id="KW-1185">Reference proteome</keyword>
<evidence type="ECO:0000313" key="5">
    <source>
        <dbReference type="EMBL" id="SDW01373.1"/>
    </source>
</evidence>
<comment type="similarity">
    <text evidence="1">Belongs to the aldehyde dehydrogenase family.</text>
</comment>
<dbReference type="InterPro" id="IPR016163">
    <property type="entry name" value="Ald_DH_C"/>
</dbReference>
<name>A0A1H2Q2Q9_9FLAO</name>
<proteinExistence type="inferred from homology"/>
<keyword evidence="3" id="KW-0560">Oxidoreductase</keyword>
<gene>
    <name evidence="5" type="ORF">SAMN05444420_10113</name>
</gene>
<dbReference type="GeneID" id="85018108"/>
<dbReference type="PANTHER" id="PTHR43217">
    <property type="entry name" value="SUCCINATE SEMIALDEHYDE DEHYDROGENASE [NAD(P)+] SAD"/>
    <property type="match status" value="1"/>
</dbReference>
<dbReference type="FunFam" id="3.40.309.10:FF:000009">
    <property type="entry name" value="Aldehyde dehydrogenase A"/>
    <property type="match status" value="1"/>
</dbReference>
<dbReference type="PANTHER" id="PTHR43217:SF1">
    <property type="entry name" value="SUCCINATE SEMIALDEHYDE DEHYDROGENASE [NAD(P)+] SAD"/>
    <property type="match status" value="1"/>
</dbReference>
<dbReference type="OrthoDB" id="9762913at2"/>
<protein>
    <submittedName>
        <fullName evidence="5">Succinate-semialdehyde dehydrogenase / glutarate-semialdehyde dehydrogenase</fullName>
    </submittedName>
</protein>
<dbReference type="GO" id="GO:0004777">
    <property type="term" value="F:succinate-semialdehyde dehydrogenase (NAD+) activity"/>
    <property type="evidence" value="ECO:0007669"/>
    <property type="project" value="TreeGrafter"/>
</dbReference>
<dbReference type="Gene3D" id="3.40.309.10">
    <property type="entry name" value="Aldehyde Dehydrogenase, Chain A, domain 2"/>
    <property type="match status" value="1"/>
</dbReference>
<dbReference type="RefSeq" id="WP_016419347.1">
    <property type="nucleotide sequence ID" value="NZ_FNND01000001.1"/>
</dbReference>
<evidence type="ECO:0000256" key="3">
    <source>
        <dbReference type="ARBA" id="ARBA00023002"/>
    </source>
</evidence>
<evidence type="ECO:0000256" key="2">
    <source>
        <dbReference type="ARBA" id="ARBA00022857"/>
    </source>
</evidence>
<dbReference type="InterPro" id="IPR016161">
    <property type="entry name" value="Ald_DH/histidinol_DH"/>
</dbReference>